<feature type="domain" description="Major facilitator superfamily (MFS) profile" evidence="8">
    <location>
        <begin position="6"/>
        <end position="382"/>
    </location>
</feature>
<accession>A0A1M4U778</accession>
<protein>
    <submittedName>
        <fullName evidence="9">MFS transporter, PPP family, 3-phenylpropionic acid transporter</fullName>
    </submittedName>
</protein>
<dbReference type="Proteomes" id="UP000184476">
    <property type="component" value="Unassembled WGS sequence"/>
</dbReference>
<keyword evidence="4 7" id="KW-0812">Transmembrane</keyword>
<dbReference type="InterPro" id="IPR020846">
    <property type="entry name" value="MFS_dom"/>
</dbReference>
<feature type="transmembrane region" description="Helical" evidence="7">
    <location>
        <begin position="292"/>
        <end position="318"/>
    </location>
</feature>
<organism evidence="9 10">
    <name type="scientific">Seinonella peptonophila</name>
    <dbReference type="NCBI Taxonomy" id="112248"/>
    <lineage>
        <taxon>Bacteria</taxon>
        <taxon>Bacillati</taxon>
        <taxon>Bacillota</taxon>
        <taxon>Bacilli</taxon>
        <taxon>Bacillales</taxon>
        <taxon>Thermoactinomycetaceae</taxon>
        <taxon>Seinonella</taxon>
    </lineage>
</organism>
<keyword evidence="10" id="KW-1185">Reference proteome</keyword>
<dbReference type="STRING" id="112248.SAMN05444392_101846"/>
<dbReference type="SUPFAM" id="SSF103473">
    <property type="entry name" value="MFS general substrate transporter"/>
    <property type="match status" value="1"/>
</dbReference>
<feature type="transmembrane region" description="Helical" evidence="7">
    <location>
        <begin position="266"/>
        <end position="286"/>
    </location>
</feature>
<evidence type="ECO:0000256" key="6">
    <source>
        <dbReference type="ARBA" id="ARBA00023136"/>
    </source>
</evidence>
<keyword evidence="3" id="KW-1003">Cell membrane</keyword>
<reference evidence="9 10" key="1">
    <citation type="submission" date="2016-11" db="EMBL/GenBank/DDBJ databases">
        <authorList>
            <person name="Jaros S."/>
            <person name="Januszkiewicz K."/>
            <person name="Wedrychowicz H."/>
        </authorList>
    </citation>
    <scope>NUCLEOTIDE SEQUENCE [LARGE SCALE GENOMIC DNA]</scope>
    <source>
        <strain evidence="9 10">DSM 44666</strain>
    </source>
</reference>
<evidence type="ECO:0000313" key="9">
    <source>
        <dbReference type="EMBL" id="SHE52503.1"/>
    </source>
</evidence>
<feature type="transmembrane region" description="Helical" evidence="7">
    <location>
        <begin position="12"/>
        <end position="32"/>
    </location>
</feature>
<dbReference type="GO" id="GO:0005886">
    <property type="term" value="C:plasma membrane"/>
    <property type="evidence" value="ECO:0007669"/>
    <property type="project" value="UniProtKB-SubCell"/>
</dbReference>
<feature type="transmembrane region" description="Helical" evidence="7">
    <location>
        <begin position="72"/>
        <end position="90"/>
    </location>
</feature>
<feature type="transmembrane region" description="Helical" evidence="7">
    <location>
        <begin position="330"/>
        <end position="351"/>
    </location>
</feature>
<comment type="subcellular location">
    <subcellularLocation>
        <location evidence="1">Cell membrane</location>
        <topology evidence="1">Multi-pass membrane protein</topology>
    </subcellularLocation>
</comment>
<dbReference type="Gene3D" id="1.20.1250.20">
    <property type="entry name" value="MFS general substrate transporter like domains"/>
    <property type="match status" value="2"/>
</dbReference>
<sequence>MTHHRHSFIISAFFFFLYAGYGIFYPMLGIYLKEQHFSGLEMGVMMSISPLLLMVFQPIWGLINDFFQKPHLILIITSLMSAVTLLFLSFTHQFSIIMLLFILFSVFQSAINPLSDSLVVSFTKKIEKNYGDFRLWGAISFALAAWLMGWLGGYTSLLAIFYLYAFALMIVALLSWYLPYAEPLPREQSQMWQDLRVLFRLPAYLLFLVATFCVLGPMLANNNFFGIFYQFVGGTLAGVGVCFLIGAGSEAPFMKVASRLIGKYGYLPIILSSAVLSAIQYYSYAIAIPVNWVPWITSLQGFSIGLFIPASVQMVGYLAPQTVQTTAIAVYNAVANGIGTFFFLFVGGLLLDYFPVTVVYWFFADFTLIGVLVILWLFYRHKKNSIKQKMTHLKEFSD</sequence>
<feature type="transmembrane region" description="Helical" evidence="7">
    <location>
        <begin position="44"/>
        <end position="63"/>
    </location>
</feature>
<evidence type="ECO:0000256" key="1">
    <source>
        <dbReference type="ARBA" id="ARBA00004651"/>
    </source>
</evidence>
<dbReference type="GO" id="GO:0015213">
    <property type="term" value="F:uridine transmembrane transporter activity"/>
    <property type="evidence" value="ECO:0007669"/>
    <property type="project" value="TreeGrafter"/>
</dbReference>
<dbReference type="InterPro" id="IPR036259">
    <property type="entry name" value="MFS_trans_sf"/>
</dbReference>
<keyword evidence="5 7" id="KW-1133">Transmembrane helix</keyword>
<feature type="transmembrane region" description="Helical" evidence="7">
    <location>
        <begin position="357"/>
        <end position="379"/>
    </location>
</feature>
<feature type="transmembrane region" description="Helical" evidence="7">
    <location>
        <begin position="135"/>
        <end position="153"/>
    </location>
</feature>
<evidence type="ECO:0000313" key="10">
    <source>
        <dbReference type="Proteomes" id="UP000184476"/>
    </source>
</evidence>
<keyword evidence="6 7" id="KW-0472">Membrane</keyword>
<evidence type="ECO:0000256" key="5">
    <source>
        <dbReference type="ARBA" id="ARBA00022989"/>
    </source>
</evidence>
<evidence type="ECO:0000256" key="7">
    <source>
        <dbReference type="SAM" id="Phobius"/>
    </source>
</evidence>
<dbReference type="Pfam" id="PF12832">
    <property type="entry name" value="MFS_1_like"/>
    <property type="match status" value="1"/>
</dbReference>
<feature type="transmembrane region" description="Helical" evidence="7">
    <location>
        <begin position="96"/>
        <end position="114"/>
    </location>
</feature>
<dbReference type="InterPro" id="IPR024989">
    <property type="entry name" value="MFS_assoc_dom"/>
</dbReference>
<evidence type="ECO:0000256" key="4">
    <source>
        <dbReference type="ARBA" id="ARBA00022692"/>
    </source>
</evidence>
<feature type="transmembrane region" description="Helical" evidence="7">
    <location>
        <begin position="201"/>
        <end position="220"/>
    </location>
</feature>
<name>A0A1M4U778_9BACL</name>
<dbReference type="PANTHER" id="PTHR23522:SF4">
    <property type="entry name" value="NUCLEOSIDE PERMEASE NUPG-RELATED"/>
    <property type="match status" value="1"/>
</dbReference>
<dbReference type="GO" id="GO:0015212">
    <property type="term" value="F:cytidine transmembrane transporter activity"/>
    <property type="evidence" value="ECO:0007669"/>
    <property type="project" value="TreeGrafter"/>
</dbReference>
<feature type="transmembrane region" description="Helical" evidence="7">
    <location>
        <begin position="159"/>
        <end position="180"/>
    </location>
</feature>
<keyword evidence="2" id="KW-0813">Transport</keyword>
<dbReference type="EMBL" id="FQVL01000001">
    <property type="protein sequence ID" value="SHE52503.1"/>
    <property type="molecule type" value="Genomic_DNA"/>
</dbReference>
<dbReference type="RefSeq" id="WP_073152401.1">
    <property type="nucleotide sequence ID" value="NZ_FQVL01000001.1"/>
</dbReference>
<evidence type="ECO:0000256" key="2">
    <source>
        <dbReference type="ARBA" id="ARBA00022448"/>
    </source>
</evidence>
<feature type="transmembrane region" description="Helical" evidence="7">
    <location>
        <begin position="226"/>
        <end position="245"/>
    </location>
</feature>
<dbReference type="PROSITE" id="PS50850">
    <property type="entry name" value="MFS"/>
    <property type="match status" value="1"/>
</dbReference>
<proteinExistence type="predicted"/>
<dbReference type="PANTHER" id="PTHR23522">
    <property type="entry name" value="BLL5896 PROTEIN"/>
    <property type="match status" value="1"/>
</dbReference>
<evidence type="ECO:0000259" key="8">
    <source>
        <dbReference type="PROSITE" id="PS50850"/>
    </source>
</evidence>
<gene>
    <name evidence="9" type="ORF">SAMN05444392_101846</name>
</gene>
<dbReference type="AlphaFoldDB" id="A0A1M4U778"/>
<evidence type="ECO:0000256" key="3">
    <source>
        <dbReference type="ARBA" id="ARBA00022475"/>
    </source>
</evidence>